<sequence>MSITWKPLVAGTLLTATADLYYTATGSNVTATITQASLYNKTAAAVDVFIYLVPSGGSAGDPTTVVKKNVAAGASASVPELIDHKLANGGKIYAKGLDVSLTISGAEHA</sequence>
<accession>A0A975XBZ8</accession>
<reference evidence="1 2" key="1">
    <citation type="submission" date="2018-01" db="EMBL/GenBank/DDBJ databases">
        <authorList>
            <person name="Clerissi C."/>
        </authorList>
    </citation>
    <scope>NUCLEOTIDE SEQUENCE [LARGE SCALE GENOMIC DNA]</scope>
    <source>
        <strain evidence="1">Cupriavidus taiwanensis LMG 19430</strain>
    </source>
</reference>
<evidence type="ECO:0000313" key="2">
    <source>
        <dbReference type="Proteomes" id="UP000257016"/>
    </source>
</evidence>
<evidence type="ECO:0008006" key="3">
    <source>
        <dbReference type="Google" id="ProtNLM"/>
    </source>
</evidence>
<organism evidence="1 2">
    <name type="scientific">Cupriavidus taiwanensis</name>
    <dbReference type="NCBI Taxonomy" id="164546"/>
    <lineage>
        <taxon>Bacteria</taxon>
        <taxon>Pseudomonadati</taxon>
        <taxon>Pseudomonadota</taxon>
        <taxon>Betaproteobacteria</taxon>
        <taxon>Burkholderiales</taxon>
        <taxon>Burkholderiaceae</taxon>
        <taxon>Cupriavidus</taxon>
    </lineage>
</organism>
<protein>
    <recommendedName>
        <fullName evidence="3">Phage protein</fullName>
    </recommendedName>
</protein>
<dbReference type="EMBL" id="OFSN01000015">
    <property type="protein sequence ID" value="SOY65591.1"/>
    <property type="molecule type" value="Genomic_DNA"/>
</dbReference>
<comment type="caution">
    <text evidence="1">The sequence shown here is derived from an EMBL/GenBank/DDBJ whole genome shotgun (WGS) entry which is preliminary data.</text>
</comment>
<dbReference type="AlphaFoldDB" id="A0A975XBZ8"/>
<gene>
    <name evidence="1" type="ORF">CBM2586_B10186</name>
</gene>
<dbReference type="Proteomes" id="UP000257016">
    <property type="component" value="Unassembled WGS sequence"/>
</dbReference>
<name>A0A975XBZ8_9BURK</name>
<proteinExistence type="predicted"/>
<evidence type="ECO:0000313" key="1">
    <source>
        <dbReference type="EMBL" id="SOY65591.1"/>
    </source>
</evidence>